<feature type="region of interest" description="Disordered" evidence="1">
    <location>
        <begin position="187"/>
        <end position="208"/>
    </location>
</feature>
<gene>
    <name evidence="3" type="primary">rnd</name>
    <name evidence="3" type="ORF">WB794_03385</name>
</gene>
<dbReference type="InterPro" id="IPR044876">
    <property type="entry name" value="HRDC_dom_sf"/>
</dbReference>
<name>A0AAW9R1X9_9GAMM</name>
<dbReference type="Gene3D" id="1.10.150.80">
    <property type="entry name" value="HRDC domain"/>
    <property type="match status" value="2"/>
</dbReference>
<dbReference type="SUPFAM" id="SSF53098">
    <property type="entry name" value="Ribonuclease H-like"/>
    <property type="match status" value="1"/>
</dbReference>
<evidence type="ECO:0000256" key="1">
    <source>
        <dbReference type="SAM" id="MobiDB-lite"/>
    </source>
</evidence>
<dbReference type="RefSeq" id="WP_337334433.1">
    <property type="nucleotide sequence ID" value="NZ_JBBDHC010000003.1"/>
</dbReference>
<dbReference type="CDD" id="cd06142">
    <property type="entry name" value="RNaseD_exo"/>
    <property type="match status" value="1"/>
</dbReference>
<dbReference type="AlphaFoldDB" id="A0AAW9R1X9"/>
<dbReference type="EMBL" id="JBBDHC010000003">
    <property type="protein sequence ID" value="MEJ1248720.1"/>
    <property type="molecule type" value="Genomic_DNA"/>
</dbReference>
<dbReference type="NCBIfam" id="TIGR01388">
    <property type="entry name" value="rnd"/>
    <property type="match status" value="1"/>
</dbReference>
<dbReference type="InterPro" id="IPR036397">
    <property type="entry name" value="RNaseH_sf"/>
</dbReference>
<evidence type="ECO:0000259" key="2">
    <source>
        <dbReference type="SMART" id="SM00474"/>
    </source>
</evidence>
<dbReference type="EC" id="3.1.13.5" evidence="3"/>
<dbReference type="PANTHER" id="PTHR47649">
    <property type="entry name" value="RIBONUCLEASE D"/>
    <property type="match status" value="1"/>
</dbReference>
<dbReference type="Gene3D" id="3.30.420.10">
    <property type="entry name" value="Ribonuclease H-like superfamily/Ribonuclease H"/>
    <property type="match status" value="1"/>
</dbReference>
<evidence type="ECO:0000313" key="4">
    <source>
        <dbReference type="Proteomes" id="UP001364472"/>
    </source>
</evidence>
<accession>A0AAW9R1X9</accession>
<feature type="compositionally biased region" description="Basic and acidic residues" evidence="1">
    <location>
        <begin position="187"/>
        <end position="196"/>
    </location>
</feature>
<feature type="domain" description="3'-5' exonuclease" evidence="2">
    <location>
        <begin position="2"/>
        <end position="169"/>
    </location>
</feature>
<proteinExistence type="predicted"/>
<dbReference type="GO" id="GO:0033890">
    <property type="term" value="F:ribonuclease D activity"/>
    <property type="evidence" value="ECO:0007669"/>
    <property type="project" value="UniProtKB-EC"/>
</dbReference>
<dbReference type="InterPro" id="IPR051086">
    <property type="entry name" value="RNase_D-like"/>
</dbReference>
<reference evidence="3 4" key="1">
    <citation type="journal article" date="2016" name="Antonie Van Leeuwenhoek">
        <title>Denitratimonas tolerans gen. nov., sp. nov., a denitrifying bacterium isolated from a bioreactor for tannery wastewater treatment.</title>
        <authorList>
            <person name="Han S.I."/>
            <person name="Kim J.O."/>
            <person name="Lee Y.R."/>
            <person name="Ekpeghere K.I."/>
            <person name="Koh S.C."/>
            <person name="Whang K.S."/>
        </authorList>
    </citation>
    <scope>NUCLEOTIDE SEQUENCE [LARGE SCALE GENOMIC DNA]</scope>
    <source>
        <strain evidence="3 4">KACC 17565</strain>
    </source>
</reference>
<dbReference type="GO" id="GO:0008408">
    <property type="term" value="F:3'-5' exonuclease activity"/>
    <property type="evidence" value="ECO:0007669"/>
    <property type="project" value="InterPro"/>
</dbReference>
<dbReference type="PANTHER" id="PTHR47649:SF1">
    <property type="entry name" value="RIBONUCLEASE D"/>
    <property type="match status" value="1"/>
</dbReference>
<keyword evidence="4" id="KW-1185">Reference proteome</keyword>
<dbReference type="InterPro" id="IPR010997">
    <property type="entry name" value="HRDC-like_sf"/>
</dbReference>
<protein>
    <submittedName>
        <fullName evidence="3">Ribonuclease D</fullName>
        <ecNumber evidence="3">3.1.13.5</ecNumber>
    </submittedName>
</protein>
<dbReference type="GO" id="GO:0000166">
    <property type="term" value="F:nucleotide binding"/>
    <property type="evidence" value="ECO:0007669"/>
    <property type="project" value="InterPro"/>
</dbReference>
<dbReference type="GO" id="GO:0008033">
    <property type="term" value="P:tRNA processing"/>
    <property type="evidence" value="ECO:0007669"/>
    <property type="project" value="InterPro"/>
</dbReference>
<dbReference type="GO" id="GO:0003676">
    <property type="term" value="F:nucleic acid binding"/>
    <property type="evidence" value="ECO:0007669"/>
    <property type="project" value="InterPro"/>
</dbReference>
<keyword evidence="3" id="KW-0378">Hydrolase</keyword>
<dbReference type="InterPro" id="IPR006292">
    <property type="entry name" value="RNase_D"/>
</dbReference>
<organism evidence="3 4">
    <name type="scientific">Denitratimonas tolerans</name>
    <dbReference type="NCBI Taxonomy" id="1338420"/>
    <lineage>
        <taxon>Bacteria</taxon>
        <taxon>Pseudomonadati</taxon>
        <taxon>Pseudomonadota</taxon>
        <taxon>Gammaproteobacteria</taxon>
        <taxon>Lysobacterales</taxon>
        <taxon>Lysobacteraceae</taxon>
        <taxon>Denitratimonas</taxon>
    </lineage>
</organism>
<dbReference type="Pfam" id="PF01612">
    <property type="entry name" value="DNA_pol_A_exo1"/>
    <property type="match status" value="1"/>
</dbReference>
<evidence type="ECO:0000313" key="3">
    <source>
        <dbReference type="EMBL" id="MEJ1248720.1"/>
    </source>
</evidence>
<dbReference type="InterPro" id="IPR002562">
    <property type="entry name" value="3'-5'_exonuclease_dom"/>
</dbReference>
<dbReference type="Proteomes" id="UP001364472">
    <property type="component" value="Unassembled WGS sequence"/>
</dbReference>
<sequence>MSHWVSDSSQLDDLAHAIDAAPVALDTEFIRERTYYPKLALVQMRSARGEEALVDPVALSEAGALRAVLEGPVLKLMHSPSEDLQALLRGWGVIATPLFDTQLAAALTGLGAGKSYQALVEQLLGVHLEKGETRSDWLQRPLTASQQHYAAEDVRHLHALHERLDHRLAELGRSDWLRQDCDRMVQTAREDGRDPQPHLSSRSAQRMDREAQMRLRRLLLWRDQVARSRDLPRGWVVDNELVVLLASRPLSRSRFDTLLDQHPRAPRRSRDALWEALSRPPSEDEHDIPLAVAPDPALRAPLKAMQAVVAHHAADLDIPEGVLCAKRHLEYLLANRTWPEALDGWRADILKQELMARLP</sequence>
<dbReference type="InterPro" id="IPR012337">
    <property type="entry name" value="RNaseH-like_sf"/>
</dbReference>
<comment type="caution">
    <text evidence="3">The sequence shown here is derived from an EMBL/GenBank/DDBJ whole genome shotgun (WGS) entry which is preliminary data.</text>
</comment>
<dbReference type="SMART" id="SM00474">
    <property type="entry name" value="35EXOc"/>
    <property type="match status" value="1"/>
</dbReference>
<dbReference type="SUPFAM" id="SSF47819">
    <property type="entry name" value="HRDC-like"/>
    <property type="match status" value="2"/>
</dbReference>